<feature type="signal peptide" evidence="1">
    <location>
        <begin position="1"/>
        <end position="18"/>
    </location>
</feature>
<dbReference type="InterPro" id="IPR050727">
    <property type="entry name" value="GH43_arabinanases"/>
</dbReference>
<evidence type="ECO:0000256" key="1">
    <source>
        <dbReference type="SAM" id="SignalP"/>
    </source>
</evidence>
<dbReference type="AlphaFoldDB" id="A0A061HAE6"/>
<dbReference type="GeneID" id="19317309"/>
<reference evidence="2 3" key="1">
    <citation type="journal article" date="2013" name="Plant Cell">
        <title>The transition from a phytopathogenic smut ancestor to an anamorphic biocontrol agent deciphered by comparative whole-genome analysis.</title>
        <authorList>
            <person name="Lefebvre F."/>
            <person name="Joly D.L."/>
            <person name="Labbe C."/>
            <person name="Teichmann B."/>
            <person name="Linning R."/>
            <person name="Belzile F."/>
            <person name="Bakkeren G."/>
            <person name="Belanger R.R."/>
        </authorList>
    </citation>
    <scope>NUCLEOTIDE SEQUENCE [LARGE SCALE GENOMIC DNA]</scope>
    <source>
        <strain evidence="2 3">PF-1</strain>
    </source>
</reference>
<dbReference type="KEGG" id="pfp:PFL1_03199"/>
<name>A0A061HAE6_9BASI</name>
<dbReference type="RefSeq" id="XP_007878905.1">
    <property type="nucleotide sequence ID" value="XM_007880714.1"/>
</dbReference>
<dbReference type="SUPFAM" id="SSF75005">
    <property type="entry name" value="Arabinanase/levansucrase/invertase"/>
    <property type="match status" value="1"/>
</dbReference>
<dbReference type="Gene3D" id="2.115.10.20">
    <property type="entry name" value="Glycosyl hydrolase domain, family 43"/>
    <property type="match status" value="1"/>
</dbReference>
<dbReference type="InterPro" id="IPR023296">
    <property type="entry name" value="Glyco_hydro_beta-prop_sf"/>
</dbReference>
<evidence type="ECO:0000313" key="2">
    <source>
        <dbReference type="EMBL" id="EPQ29444.1"/>
    </source>
</evidence>
<evidence type="ECO:0008006" key="4">
    <source>
        <dbReference type="Google" id="ProtNLM"/>
    </source>
</evidence>
<dbReference type="PANTHER" id="PTHR43301">
    <property type="entry name" value="ARABINAN ENDO-1,5-ALPHA-L-ARABINOSIDASE"/>
    <property type="match status" value="1"/>
</dbReference>
<accession>A0A061HAE6</accession>
<dbReference type="PANTHER" id="PTHR43301:SF3">
    <property type="entry name" value="ARABINAN ENDO-1,5-ALPHA-L-ARABINOSIDASE A-RELATED"/>
    <property type="match status" value="1"/>
</dbReference>
<feature type="chain" id="PRO_5001599797" description="Glycosyl hydrolase family 32 N-terminal domain-containing protein" evidence="1">
    <location>
        <begin position="19"/>
        <end position="359"/>
    </location>
</feature>
<dbReference type="eggNOG" id="ENOG502SJRA">
    <property type="taxonomic scope" value="Eukaryota"/>
</dbReference>
<dbReference type="HOGENOM" id="CLU_010779_0_0_1"/>
<proteinExistence type="predicted"/>
<protein>
    <recommendedName>
        <fullName evidence="4">Glycosyl hydrolase family 32 N-terminal domain-containing protein</fullName>
    </recommendedName>
</protein>
<sequence>MLLRPLVSLALLASTALAVPLEARQTATNGTKVGYLFTSFPVDDEAIYMHLSDGNKVVSGWKRLSRDGTASTEAILRSTVGTRGVRDSFIVPSQDGTKWWMTATDLNGNAFGNDFNAASRNGSRSMVIWESNDLANWTGPRLTPPLVDESAGNAWAPEANWDPLVGAYVVVFASRFFDQATDPGHLADPIPPNRLMYVTTTDFVSFSAARRYIDVDYPVIDATFIRNEAKGSNAWVRFVKDERDYRIYQEESTTGLLGTWTRVGDAPLSDRITFASQYSNNEGPLCFRDNIDPSLFHLWIDENTQNRYIPASARTLDDMKAWQADDLAAFPQRVKHGKVLALNQEQYDAIAAKYPVVKA</sequence>
<gene>
    <name evidence="2" type="ORF">PFL1_03199</name>
</gene>
<dbReference type="CDD" id="cd08983">
    <property type="entry name" value="GH43_Bt3655-like"/>
    <property type="match status" value="1"/>
</dbReference>
<keyword evidence="1" id="KW-0732">Signal</keyword>
<organism evidence="2 3">
    <name type="scientific">Pseudozyma flocculosa PF-1</name>
    <dbReference type="NCBI Taxonomy" id="1277687"/>
    <lineage>
        <taxon>Eukaryota</taxon>
        <taxon>Fungi</taxon>
        <taxon>Dikarya</taxon>
        <taxon>Basidiomycota</taxon>
        <taxon>Ustilaginomycotina</taxon>
        <taxon>Ustilaginomycetes</taxon>
        <taxon>Ustilaginales</taxon>
        <taxon>Ustilaginaceae</taxon>
        <taxon>Pseudozyma</taxon>
    </lineage>
</organism>
<dbReference type="EMBL" id="KE361631">
    <property type="protein sequence ID" value="EPQ29444.1"/>
    <property type="molecule type" value="Genomic_DNA"/>
</dbReference>
<dbReference type="Proteomes" id="UP000053664">
    <property type="component" value="Unassembled WGS sequence"/>
</dbReference>
<evidence type="ECO:0000313" key="3">
    <source>
        <dbReference type="Proteomes" id="UP000053664"/>
    </source>
</evidence>